<dbReference type="InterPro" id="IPR036390">
    <property type="entry name" value="WH_DNA-bd_sf"/>
</dbReference>
<dbReference type="Pfam" id="PF01547">
    <property type="entry name" value="SBP_bac_1"/>
    <property type="match status" value="1"/>
</dbReference>
<dbReference type="RefSeq" id="WP_189427455.1">
    <property type="nucleotide sequence ID" value="NZ_BMZE01000007.1"/>
</dbReference>
<comment type="similarity">
    <text evidence="2">Belongs to the bacterial solute-binding protein 1 family.</text>
</comment>
<evidence type="ECO:0000313" key="4">
    <source>
        <dbReference type="EMBL" id="GHA39249.1"/>
    </source>
</evidence>
<keyword evidence="5" id="KW-1185">Reference proteome</keyword>
<evidence type="ECO:0000256" key="1">
    <source>
        <dbReference type="ARBA" id="ARBA00004418"/>
    </source>
</evidence>
<sequence>MEPTTPEGPYEAQPDSVAHEQSGAALLEIVDFIETLRNHRDRNLGLEARDLGIVLHLVRNHLTGRLTTMSSLATASGLSYGTAFRSIEAMIATGLIVKREKTATGKSYSLHPSSDLLKRWQRFAGVVRGAAAGMHHQASPQIQRTPESELARIIPAPTVLARKLVLPRGLRLLVHADPTFMAMNALKRQFEMILGLPIQSRALSIDRLRDEIVRNSERSASAYDIVACDLPWFGEMVSEGRLRPLDDLITKSSMDVADFLPDAVISARRRGAQYGVPLLSTAELLVYRRDLLAAAGVEPPRTTAETLAAARAVHRPEEGRYGIAWNAARGTALGHTFIVLMAAHGQPIVNLAPIADGFAAEDVTAEHLHAMFASEAAVAAADYLRELLSVSPPGILTMTWYDRARAYASGQTGLAYAHTLLAHLFERDPKSPAHGQTGYLPQPSGLGARPISPLGGYALAIPANLTAARVEPVWAALEMLTSREAAKLYITHGSLASPRHSVNRDPEVRAISPLISMVDEIARAGILRAWPRPPVPGISGLITIAGEEIHAMLSGHKSRDRALKDAQMRADAAMRQRNAYGGP</sequence>
<dbReference type="EMBL" id="BMZE01000007">
    <property type="protein sequence ID" value="GHA39249.1"/>
    <property type="molecule type" value="Genomic_DNA"/>
</dbReference>
<accession>A0A918SH75</accession>
<proteinExistence type="inferred from homology"/>
<protein>
    <submittedName>
        <fullName evidence="4">Uncharacterized protein</fullName>
    </submittedName>
</protein>
<dbReference type="AlphaFoldDB" id="A0A918SH75"/>
<dbReference type="SUPFAM" id="SSF46785">
    <property type="entry name" value="Winged helix' DNA-binding domain"/>
    <property type="match status" value="1"/>
</dbReference>
<dbReference type="PANTHER" id="PTHR43649:SF12">
    <property type="entry name" value="DIACETYLCHITOBIOSE BINDING PROTEIN DASA"/>
    <property type="match status" value="1"/>
</dbReference>
<evidence type="ECO:0000256" key="3">
    <source>
        <dbReference type="ARBA" id="ARBA00022764"/>
    </source>
</evidence>
<comment type="subcellular location">
    <subcellularLocation>
        <location evidence="1">Periplasm</location>
    </subcellularLocation>
</comment>
<reference evidence="4" key="1">
    <citation type="journal article" date="2014" name="Int. J. Syst. Evol. Microbiol.">
        <title>Complete genome sequence of Corynebacterium casei LMG S-19264T (=DSM 44701T), isolated from a smear-ripened cheese.</title>
        <authorList>
            <consortium name="US DOE Joint Genome Institute (JGI-PGF)"/>
            <person name="Walter F."/>
            <person name="Albersmeier A."/>
            <person name="Kalinowski J."/>
            <person name="Ruckert C."/>
        </authorList>
    </citation>
    <scope>NUCLEOTIDE SEQUENCE</scope>
    <source>
        <strain evidence="4">KCTC 32437</strain>
    </source>
</reference>
<name>A0A918SH75_9HYPH</name>
<reference evidence="4" key="2">
    <citation type="submission" date="2020-09" db="EMBL/GenBank/DDBJ databases">
        <authorList>
            <person name="Sun Q."/>
            <person name="Kim S."/>
        </authorList>
    </citation>
    <scope>NUCLEOTIDE SEQUENCE</scope>
    <source>
        <strain evidence="4">KCTC 32437</strain>
    </source>
</reference>
<gene>
    <name evidence="4" type="ORF">GCM10007989_38670</name>
</gene>
<dbReference type="Gene3D" id="3.40.190.10">
    <property type="entry name" value="Periplasmic binding protein-like II"/>
    <property type="match status" value="2"/>
</dbReference>
<dbReference type="InterPro" id="IPR006059">
    <property type="entry name" value="SBP"/>
</dbReference>
<evidence type="ECO:0000313" key="5">
    <source>
        <dbReference type="Proteomes" id="UP000646579"/>
    </source>
</evidence>
<keyword evidence="3" id="KW-0574">Periplasm</keyword>
<dbReference type="Proteomes" id="UP000646579">
    <property type="component" value="Unassembled WGS sequence"/>
</dbReference>
<organism evidence="4 5">
    <name type="scientific">Devosia pacifica</name>
    <dbReference type="NCBI Taxonomy" id="1335967"/>
    <lineage>
        <taxon>Bacteria</taxon>
        <taxon>Pseudomonadati</taxon>
        <taxon>Pseudomonadota</taxon>
        <taxon>Alphaproteobacteria</taxon>
        <taxon>Hyphomicrobiales</taxon>
        <taxon>Devosiaceae</taxon>
        <taxon>Devosia</taxon>
    </lineage>
</organism>
<dbReference type="PANTHER" id="PTHR43649">
    <property type="entry name" value="ARABINOSE-BINDING PROTEIN-RELATED"/>
    <property type="match status" value="1"/>
</dbReference>
<evidence type="ECO:0000256" key="2">
    <source>
        <dbReference type="ARBA" id="ARBA00008520"/>
    </source>
</evidence>
<comment type="caution">
    <text evidence="4">The sequence shown here is derived from an EMBL/GenBank/DDBJ whole genome shotgun (WGS) entry which is preliminary data.</text>
</comment>
<dbReference type="GO" id="GO:0042597">
    <property type="term" value="C:periplasmic space"/>
    <property type="evidence" value="ECO:0007669"/>
    <property type="project" value="UniProtKB-SubCell"/>
</dbReference>
<dbReference type="InterPro" id="IPR050490">
    <property type="entry name" value="Bact_solute-bd_prot1"/>
</dbReference>
<dbReference type="SUPFAM" id="SSF53850">
    <property type="entry name" value="Periplasmic binding protein-like II"/>
    <property type="match status" value="1"/>
</dbReference>